<organism evidence="5 6">
    <name type="scientific">Boletus edulis BED1</name>
    <dbReference type="NCBI Taxonomy" id="1328754"/>
    <lineage>
        <taxon>Eukaryota</taxon>
        <taxon>Fungi</taxon>
        <taxon>Dikarya</taxon>
        <taxon>Basidiomycota</taxon>
        <taxon>Agaricomycotina</taxon>
        <taxon>Agaricomycetes</taxon>
        <taxon>Agaricomycetidae</taxon>
        <taxon>Boletales</taxon>
        <taxon>Boletineae</taxon>
        <taxon>Boletaceae</taxon>
        <taxon>Boletoideae</taxon>
        <taxon>Boletus</taxon>
    </lineage>
</organism>
<dbReference type="InterPro" id="IPR019734">
    <property type="entry name" value="TPR_rpt"/>
</dbReference>
<dbReference type="InterPro" id="IPR011990">
    <property type="entry name" value="TPR-like_helical_dom_sf"/>
</dbReference>
<dbReference type="AlphaFoldDB" id="A0AAD4GIY9"/>
<dbReference type="PANTHER" id="PTHR22904">
    <property type="entry name" value="TPR REPEAT CONTAINING PROTEIN"/>
    <property type="match status" value="1"/>
</dbReference>
<name>A0AAD4GIY9_BOLED</name>
<feature type="repeat" description="TPR" evidence="3">
    <location>
        <begin position="365"/>
        <end position="398"/>
    </location>
</feature>
<reference evidence="5" key="1">
    <citation type="submission" date="2019-10" db="EMBL/GenBank/DDBJ databases">
        <authorList>
            <consortium name="DOE Joint Genome Institute"/>
            <person name="Kuo A."/>
            <person name="Miyauchi S."/>
            <person name="Kiss E."/>
            <person name="Drula E."/>
            <person name="Kohler A."/>
            <person name="Sanchez-Garcia M."/>
            <person name="Andreopoulos B."/>
            <person name="Barry K.W."/>
            <person name="Bonito G."/>
            <person name="Buee M."/>
            <person name="Carver A."/>
            <person name="Chen C."/>
            <person name="Cichocki N."/>
            <person name="Clum A."/>
            <person name="Culley D."/>
            <person name="Crous P.W."/>
            <person name="Fauchery L."/>
            <person name="Girlanda M."/>
            <person name="Hayes R."/>
            <person name="Keri Z."/>
            <person name="LaButti K."/>
            <person name="Lipzen A."/>
            <person name="Lombard V."/>
            <person name="Magnuson J."/>
            <person name="Maillard F."/>
            <person name="Morin E."/>
            <person name="Murat C."/>
            <person name="Nolan M."/>
            <person name="Ohm R."/>
            <person name="Pangilinan J."/>
            <person name="Pereira M."/>
            <person name="Perotto S."/>
            <person name="Peter M."/>
            <person name="Riley R."/>
            <person name="Sitrit Y."/>
            <person name="Stielow B."/>
            <person name="Szollosi G."/>
            <person name="Zifcakova L."/>
            <person name="Stursova M."/>
            <person name="Spatafora J.W."/>
            <person name="Tedersoo L."/>
            <person name="Vaario L.-M."/>
            <person name="Yamada A."/>
            <person name="Yan M."/>
            <person name="Wang P."/>
            <person name="Xu J."/>
            <person name="Bruns T."/>
            <person name="Baldrian P."/>
            <person name="Vilgalys R."/>
            <person name="Henrissat B."/>
            <person name="Grigoriev I.V."/>
            <person name="Hibbett D."/>
            <person name="Nagy L.G."/>
            <person name="Martin F.M."/>
        </authorList>
    </citation>
    <scope>NUCLEOTIDE SEQUENCE</scope>
    <source>
        <strain evidence="5">BED1</strain>
    </source>
</reference>
<protein>
    <submittedName>
        <fullName evidence="5">Uncharacterized protein</fullName>
    </submittedName>
</protein>
<dbReference type="GO" id="GO:0051879">
    <property type="term" value="F:Hsp90 protein binding"/>
    <property type="evidence" value="ECO:0007669"/>
    <property type="project" value="TreeGrafter"/>
</dbReference>
<sequence length="878" mass="95928">MSAVTHFSQETQDANHHRLANLALVRARLKQWDLSEQDGRASIEIQPTILAHIAVSIALGGQGQLASAKQEFNQAFRCHGHENTCLLLLIKSIIIFVAGDRNEATRRVADLVKACEEADKPLCSAAQMQFLIGQTALYEQDYEKALSSFASVGALAPFLKLPGLGTISLIFGWDFDSLLLVIRQQTCEALYATSRMSEAVQSLQTLSNEFGAEMRASAELSNWLQSFTRRCVDALRTAGDAAMASGKHDEAIARYSAALSVSPTSQADLVVKRNKARLAIGAWDDATKDLDEAGASQFTVYTQIGEALLGAGRVNEATEMLRGLKGDLGNDGTMDGKQGDRFTAEDTSTPEERAAWEIEFRQRCVENLEKLGDTAMDSGKCDEAIGYYSNAVSLDPANLVVILMKRSKVLTTMGSWQDALTDANKAIELDPSSPWGYERKHAALHKAGDYANAINAFETMLSKISQSSDPEIRVFHHRYINPGVTRMAVRHAVQDAIRDSPRVLINTMSGRLHDKSEQVAAFESHPLFEELISSTTTDIDHARIVHDVTQYCPPQAALFSNSDGLTDLFSIPCLAGASSPKTTLCLVWGLVGASTVPPLALACHRHRPQLPARPRLARRARTLSRASRRARHACRSPSLATATARIAAPHRPTSCAPRPCPCPVLARTSSHSQKRCGDNDDVTIVTARSPRRRRDHSPACAPSTRPTCTNVITCPSFAPTRHPHHLHRSPDAHGPPPPSRPCTAHALSLALALPDAHGPCVLVLDSPLRLTCMAHTPHHREDGVPRPPRALVERECMLVAVRRNLAHLPALLHPRPRPPTRMARPHSPSPHPTYGTQGACARHHPPRLARRARCPRATRCAHVAWPSVHITYGQSDML</sequence>
<feature type="repeat" description="TPR" evidence="3">
    <location>
        <begin position="232"/>
        <end position="265"/>
    </location>
</feature>
<reference evidence="5" key="2">
    <citation type="journal article" date="2020" name="Nat. Commun.">
        <title>Large-scale genome sequencing of mycorrhizal fungi provides insights into the early evolution of symbiotic traits.</title>
        <authorList>
            <person name="Miyauchi S."/>
            <person name="Kiss E."/>
            <person name="Kuo A."/>
            <person name="Drula E."/>
            <person name="Kohler A."/>
            <person name="Sanchez-Garcia M."/>
            <person name="Morin E."/>
            <person name="Andreopoulos B."/>
            <person name="Barry K.W."/>
            <person name="Bonito G."/>
            <person name="Buee M."/>
            <person name="Carver A."/>
            <person name="Chen C."/>
            <person name="Cichocki N."/>
            <person name="Clum A."/>
            <person name="Culley D."/>
            <person name="Crous P.W."/>
            <person name="Fauchery L."/>
            <person name="Girlanda M."/>
            <person name="Hayes R.D."/>
            <person name="Keri Z."/>
            <person name="LaButti K."/>
            <person name="Lipzen A."/>
            <person name="Lombard V."/>
            <person name="Magnuson J."/>
            <person name="Maillard F."/>
            <person name="Murat C."/>
            <person name="Nolan M."/>
            <person name="Ohm R.A."/>
            <person name="Pangilinan J."/>
            <person name="Pereira M.F."/>
            <person name="Perotto S."/>
            <person name="Peter M."/>
            <person name="Pfister S."/>
            <person name="Riley R."/>
            <person name="Sitrit Y."/>
            <person name="Stielow J.B."/>
            <person name="Szollosi G."/>
            <person name="Zifcakova L."/>
            <person name="Stursova M."/>
            <person name="Spatafora J.W."/>
            <person name="Tedersoo L."/>
            <person name="Vaario L.M."/>
            <person name="Yamada A."/>
            <person name="Yan M."/>
            <person name="Wang P."/>
            <person name="Xu J."/>
            <person name="Bruns T."/>
            <person name="Baldrian P."/>
            <person name="Vilgalys R."/>
            <person name="Dunand C."/>
            <person name="Henrissat B."/>
            <person name="Grigoriev I.V."/>
            <person name="Hibbett D."/>
            <person name="Nagy L.G."/>
            <person name="Martin F.M."/>
        </authorList>
    </citation>
    <scope>NUCLEOTIDE SEQUENCE</scope>
    <source>
        <strain evidence="5">BED1</strain>
    </source>
</reference>
<comment type="caution">
    <text evidence="5">The sequence shown here is derived from an EMBL/GenBank/DDBJ whole genome shotgun (WGS) entry which is preliminary data.</text>
</comment>
<dbReference type="PANTHER" id="PTHR22904:SF523">
    <property type="entry name" value="STRESS-INDUCED-PHOSPHOPROTEIN 1"/>
    <property type="match status" value="1"/>
</dbReference>
<evidence type="ECO:0000313" key="6">
    <source>
        <dbReference type="Proteomes" id="UP001194468"/>
    </source>
</evidence>
<feature type="compositionally biased region" description="Basic and acidic residues" evidence="4">
    <location>
        <begin position="337"/>
        <end position="348"/>
    </location>
</feature>
<keyword evidence="6" id="KW-1185">Reference proteome</keyword>
<keyword evidence="2 3" id="KW-0802">TPR repeat</keyword>
<feature type="region of interest" description="Disordered" evidence="4">
    <location>
        <begin position="811"/>
        <end position="842"/>
    </location>
</feature>
<evidence type="ECO:0000256" key="2">
    <source>
        <dbReference type="ARBA" id="ARBA00022803"/>
    </source>
</evidence>
<evidence type="ECO:0000256" key="4">
    <source>
        <dbReference type="SAM" id="MobiDB-lite"/>
    </source>
</evidence>
<gene>
    <name evidence="5" type="ORF">L210DRAFT_3641225</name>
</gene>
<evidence type="ECO:0000313" key="5">
    <source>
        <dbReference type="EMBL" id="KAF8447267.1"/>
    </source>
</evidence>
<dbReference type="SMART" id="SM00028">
    <property type="entry name" value="TPR"/>
    <property type="match status" value="6"/>
</dbReference>
<dbReference type="PROSITE" id="PS50005">
    <property type="entry name" value="TPR"/>
    <property type="match status" value="3"/>
</dbReference>
<accession>A0AAD4GIY9</accession>
<proteinExistence type="predicted"/>
<dbReference type="Proteomes" id="UP001194468">
    <property type="component" value="Unassembled WGS sequence"/>
</dbReference>
<evidence type="ECO:0000256" key="1">
    <source>
        <dbReference type="ARBA" id="ARBA00022737"/>
    </source>
</evidence>
<feature type="repeat" description="TPR" evidence="3">
    <location>
        <begin position="400"/>
        <end position="433"/>
    </location>
</feature>
<keyword evidence="1" id="KW-0677">Repeat</keyword>
<dbReference type="EMBL" id="WHUW01000004">
    <property type="protein sequence ID" value="KAF8447267.1"/>
    <property type="molecule type" value="Genomic_DNA"/>
</dbReference>
<feature type="region of interest" description="Disordered" evidence="4">
    <location>
        <begin position="325"/>
        <end position="348"/>
    </location>
</feature>
<feature type="region of interest" description="Disordered" evidence="4">
    <location>
        <begin position="719"/>
        <end position="742"/>
    </location>
</feature>
<evidence type="ECO:0000256" key="3">
    <source>
        <dbReference type="PROSITE-ProRule" id="PRU00339"/>
    </source>
</evidence>
<dbReference type="SUPFAM" id="SSF48452">
    <property type="entry name" value="TPR-like"/>
    <property type="match status" value="3"/>
</dbReference>
<dbReference type="Gene3D" id="1.25.40.10">
    <property type="entry name" value="Tetratricopeptide repeat domain"/>
    <property type="match status" value="3"/>
</dbReference>